<dbReference type="EMBL" id="JAJOMB010000003">
    <property type="protein sequence ID" value="MCD5310562.1"/>
    <property type="molecule type" value="Genomic_DNA"/>
</dbReference>
<feature type="transmembrane region" description="Helical" evidence="1">
    <location>
        <begin position="162"/>
        <end position="183"/>
    </location>
</feature>
<accession>A0A9X1N8N7</accession>
<keyword evidence="1" id="KW-1133">Transmembrane helix</keyword>
<dbReference type="AlphaFoldDB" id="A0A9X1N8N7"/>
<dbReference type="Proteomes" id="UP001138997">
    <property type="component" value="Unassembled WGS sequence"/>
</dbReference>
<keyword evidence="1" id="KW-0812">Transmembrane</keyword>
<feature type="transmembrane region" description="Helical" evidence="1">
    <location>
        <begin position="59"/>
        <end position="79"/>
    </location>
</feature>
<comment type="caution">
    <text evidence="2">The sequence shown here is derived from an EMBL/GenBank/DDBJ whole genome shotgun (WGS) entry which is preliminary data.</text>
</comment>
<evidence type="ECO:0000256" key="1">
    <source>
        <dbReference type="SAM" id="Phobius"/>
    </source>
</evidence>
<evidence type="ECO:0000313" key="2">
    <source>
        <dbReference type="EMBL" id="MCD5310562.1"/>
    </source>
</evidence>
<organism evidence="2 3">
    <name type="scientific">Kineosporia babensis</name>
    <dbReference type="NCBI Taxonomy" id="499548"/>
    <lineage>
        <taxon>Bacteria</taxon>
        <taxon>Bacillati</taxon>
        <taxon>Actinomycetota</taxon>
        <taxon>Actinomycetes</taxon>
        <taxon>Kineosporiales</taxon>
        <taxon>Kineosporiaceae</taxon>
        <taxon>Kineosporia</taxon>
    </lineage>
</organism>
<evidence type="ECO:0000313" key="3">
    <source>
        <dbReference type="Proteomes" id="UP001138997"/>
    </source>
</evidence>
<feature type="transmembrane region" description="Helical" evidence="1">
    <location>
        <begin position="35"/>
        <end position="53"/>
    </location>
</feature>
<protein>
    <recommendedName>
        <fullName evidence="4">Integral membrane protein</fullName>
    </recommendedName>
</protein>
<keyword evidence="1" id="KW-0472">Membrane</keyword>
<dbReference type="RefSeq" id="WP_231439544.1">
    <property type="nucleotide sequence ID" value="NZ_JAJOMB010000003.1"/>
</dbReference>
<sequence>MTKVPAARPRPISGPLNRHFPVDEDLSDDRARSRLSAYVYGNILVLAAIIGTVGSEDHAHSWVIVLATFLTTYLAHIFAHNVGERIGRTEAEHETHLREGIRDAAPILSSGMVPMLIFVGVAREWFNPVPAEIVAAGLVVLRLASTGLAVERLSGRKASAATLWSGVGIAAAGIVIALIKVRFSH</sequence>
<evidence type="ECO:0008006" key="4">
    <source>
        <dbReference type="Google" id="ProtNLM"/>
    </source>
</evidence>
<name>A0A9X1N8N7_9ACTN</name>
<feature type="transmembrane region" description="Helical" evidence="1">
    <location>
        <begin position="100"/>
        <end position="121"/>
    </location>
</feature>
<gene>
    <name evidence="2" type="ORF">LR394_06620</name>
</gene>
<keyword evidence="3" id="KW-1185">Reference proteome</keyword>
<reference evidence="2" key="1">
    <citation type="submission" date="2021-11" db="EMBL/GenBank/DDBJ databases">
        <title>Streptomyces corallinus and Kineosporia corallina sp. nov., two new coral-derived marine actinobacteria.</title>
        <authorList>
            <person name="Buangrab K."/>
            <person name="Sutthacheep M."/>
            <person name="Yeemin T."/>
            <person name="Harunari E."/>
            <person name="Igarashi Y."/>
            <person name="Sripreechasak P."/>
            <person name="Kanchanasin P."/>
            <person name="Tanasupawat S."/>
            <person name="Phongsopitanun W."/>
        </authorList>
    </citation>
    <scope>NUCLEOTIDE SEQUENCE</scope>
    <source>
        <strain evidence="2">JCM 31032</strain>
    </source>
</reference>
<proteinExistence type="predicted"/>